<name>A0A1E3XFZ6_9BACT</name>
<reference evidence="5 6" key="1">
    <citation type="submission" date="2016-07" db="EMBL/GenBank/DDBJ databases">
        <title>Draft genome of Scalindua rubra, obtained from a brine-seawater interface in the Red Sea, sheds light on salt adaptation in anammox bacteria.</title>
        <authorList>
            <person name="Speth D.R."/>
            <person name="Lagkouvardos I."/>
            <person name="Wang Y."/>
            <person name="Qian P.-Y."/>
            <person name="Dutilh B.E."/>
            <person name="Jetten M.S."/>
        </authorList>
    </citation>
    <scope>NUCLEOTIDE SEQUENCE [LARGE SCALE GENOMIC DNA]</scope>
    <source>
        <strain evidence="5">BSI-1</strain>
    </source>
</reference>
<dbReference type="EC" id="6.3.5.4" evidence="2"/>
<evidence type="ECO:0000313" key="5">
    <source>
        <dbReference type="EMBL" id="ODS34528.1"/>
    </source>
</evidence>
<dbReference type="PANTHER" id="PTHR43284">
    <property type="entry name" value="ASPARAGINE SYNTHETASE (GLUTAMINE-HYDROLYZING)"/>
    <property type="match status" value="1"/>
</dbReference>
<comment type="caution">
    <text evidence="5">The sequence shown here is derived from an EMBL/GenBank/DDBJ whole genome shotgun (WGS) entry which is preliminary data.</text>
</comment>
<dbReference type="InterPro" id="IPR001962">
    <property type="entry name" value="Asn_synthase"/>
</dbReference>
<comment type="pathway">
    <text evidence="1">Amino-acid biosynthesis; L-asparagine biosynthesis; L-asparagine from L-aspartate (L-Gln route): step 1/1.</text>
</comment>
<feature type="domain" description="Asparagine synthetase" evidence="4">
    <location>
        <begin position="8"/>
        <end position="155"/>
    </location>
</feature>
<dbReference type="CDD" id="cd01991">
    <property type="entry name" value="Asn_synthase_B_C"/>
    <property type="match status" value="1"/>
</dbReference>
<organism evidence="5 6">
    <name type="scientific">Candidatus Scalindua rubra</name>
    <dbReference type="NCBI Taxonomy" id="1872076"/>
    <lineage>
        <taxon>Bacteria</taxon>
        <taxon>Pseudomonadati</taxon>
        <taxon>Planctomycetota</taxon>
        <taxon>Candidatus Brocadiia</taxon>
        <taxon>Candidatus Brocadiales</taxon>
        <taxon>Candidatus Scalinduaceae</taxon>
        <taxon>Candidatus Scalindua</taxon>
    </lineage>
</organism>
<gene>
    <name evidence="5" type="ORF">SCARUB_00263</name>
</gene>
<dbReference type="GO" id="GO:0005829">
    <property type="term" value="C:cytosol"/>
    <property type="evidence" value="ECO:0007669"/>
    <property type="project" value="TreeGrafter"/>
</dbReference>
<dbReference type="SUPFAM" id="SSF52402">
    <property type="entry name" value="Adenine nucleotide alpha hydrolases-like"/>
    <property type="match status" value="1"/>
</dbReference>
<protein>
    <recommendedName>
        <fullName evidence="2">asparagine synthase (glutamine-hydrolyzing)</fullName>
        <ecNumber evidence="2">6.3.5.4</ecNumber>
    </recommendedName>
</protein>
<accession>A0A1E3XFZ6</accession>
<evidence type="ECO:0000313" key="6">
    <source>
        <dbReference type="Proteomes" id="UP000094056"/>
    </source>
</evidence>
<dbReference type="Proteomes" id="UP000094056">
    <property type="component" value="Unassembled WGS sequence"/>
</dbReference>
<dbReference type="InterPro" id="IPR051786">
    <property type="entry name" value="ASN_synthetase/amidase"/>
</dbReference>
<dbReference type="AlphaFoldDB" id="A0A1E3XFZ6"/>
<sequence>MSNEGIPNQCLYVDLKTWLPEQLYFTDSVSMAHSIENRLPFLDHELAEFAFSIPFDIKMKGIKLKHLLRSAVAPILPQEILKQKKLGAGSPFPVWVINEAEVKEMVMDTLSANNLKQNGFFNTSFVSKLIEDHLNLKTNNGYKLWSLLAFTKWHELYIQNSPVLSN</sequence>
<evidence type="ECO:0000259" key="4">
    <source>
        <dbReference type="Pfam" id="PF00733"/>
    </source>
</evidence>
<evidence type="ECO:0000256" key="1">
    <source>
        <dbReference type="ARBA" id="ARBA00005187"/>
    </source>
</evidence>
<dbReference type="EMBL" id="MAYW01000004">
    <property type="protein sequence ID" value="ODS34528.1"/>
    <property type="molecule type" value="Genomic_DNA"/>
</dbReference>
<dbReference type="PANTHER" id="PTHR43284:SF1">
    <property type="entry name" value="ASPARAGINE SYNTHETASE"/>
    <property type="match status" value="1"/>
</dbReference>
<dbReference type="GO" id="GO:0006529">
    <property type="term" value="P:asparagine biosynthetic process"/>
    <property type="evidence" value="ECO:0007669"/>
    <property type="project" value="InterPro"/>
</dbReference>
<evidence type="ECO:0000256" key="2">
    <source>
        <dbReference type="ARBA" id="ARBA00012737"/>
    </source>
</evidence>
<dbReference type="InterPro" id="IPR014729">
    <property type="entry name" value="Rossmann-like_a/b/a_fold"/>
</dbReference>
<comment type="catalytic activity">
    <reaction evidence="3">
        <text>L-aspartate + L-glutamine + ATP + H2O = L-asparagine + L-glutamate + AMP + diphosphate + H(+)</text>
        <dbReference type="Rhea" id="RHEA:12228"/>
        <dbReference type="ChEBI" id="CHEBI:15377"/>
        <dbReference type="ChEBI" id="CHEBI:15378"/>
        <dbReference type="ChEBI" id="CHEBI:29985"/>
        <dbReference type="ChEBI" id="CHEBI:29991"/>
        <dbReference type="ChEBI" id="CHEBI:30616"/>
        <dbReference type="ChEBI" id="CHEBI:33019"/>
        <dbReference type="ChEBI" id="CHEBI:58048"/>
        <dbReference type="ChEBI" id="CHEBI:58359"/>
        <dbReference type="ChEBI" id="CHEBI:456215"/>
        <dbReference type="EC" id="6.3.5.4"/>
    </reaction>
</comment>
<dbReference type="GO" id="GO:0004066">
    <property type="term" value="F:asparagine synthase (glutamine-hydrolyzing) activity"/>
    <property type="evidence" value="ECO:0007669"/>
    <property type="project" value="UniProtKB-EC"/>
</dbReference>
<evidence type="ECO:0000256" key="3">
    <source>
        <dbReference type="ARBA" id="ARBA00048741"/>
    </source>
</evidence>
<dbReference type="Gene3D" id="3.40.50.620">
    <property type="entry name" value="HUPs"/>
    <property type="match status" value="1"/>
</dbReference>
<dbReference type="Pfam" id="PF00733">
    <property type="entry name" value="Asn_synthase"/>
    <property type="match status" value="1"/>
</dbReference>
<proteinExistence type="predicted"/>